<evidence type="ECO:0000313" key="2">
    <source>
        <dbReference type="Proteomes" id="UP000181884"/>
    </source>
</evidence>
<gene>
    <name evidence="1" type="ORF">RU97_GL002087</name>
</gene>
<organism evidence="1 2">
    <name type="scientific">Enterococcus canis</name>
    <dbReference type="NCBI Taxonomy" id="214095"/>
    <lineage>
        <taxon>Bacteria</taxon>
        <taxon>Bacillati</taxon>
        <taxon>Bacillota</taxon>
        <taxon>Bacilli</taxon>
        <taxon>Lactobacillales</taxon>
        <taxon>Enterococcaceae</taxon>
        <taxon>Enterococcus</taxon>
    </lineage>
</organism>
<proteinExistence type="predicted"/>
<dbReference type="AlphaFoldDB" id="A0A1L8RE55"/>
<evidence type="ECO:0008006" key="3">
    <source>
        <dbReference type="Google" id="ProtNLM"/>
    </source>
</evidence>
<name>A0A1L8RE55_9ENTE</name>
<keyword evidence="2" id="KW-1185">Reference proteome</keyword>
<reference evidence="1 2" key="1">
    <citation type="submission" date="2014-12" db="EMBL/GenBank/DDBJ databases">
        <title>Draft genome sequences of 29 type strains of Enterococci.</title>
        <authorList>
            <person name="Zhong Z."/>
            <person name="Sun Z."/>
            <person name="Liu W."/>
            <person name="Zhang W."/>
            <person name="Zhang H."/>
        </authorList>
    </citation>
    <scope>NUCLEOTIDE SEQUENCE [LARGE SCALE GENOMIC DNA]</scope>
    <source>
        <strain evidence="1 2">DSM 17029</strain>
    </source>
</reference>
<accession>A0A1L8RE55</accession>
<dbReference type="Proteomes" id="UP000181884">
    <property type="component" value="Unassembled WGS sequence"/>
</dbReference>
<protein>
    <recommendedName>
        <fullName evidence="3">GAF domain-containing protein</fullName>
    </recommendedName>
</protein>
<comment type="caution">
    <text evidence="1">The sequence shown here is derived from an EMBL/GenBank/DDBJ whole genome shotgun (WGS) entry which is preliminary data.</text>
</comment>
<dbReference type="SUPFAM" id="SSF55781">
    <property type="entry name" value="GAF domain-like"/>
    <property type="match status" value="1"/>
</dbReference>
<dbReference type="Gene3D" id="3.30.450.40">
    <property type="match status" value="1"/>
</dbReference>
<dbReference type="EMBL" id="JXKH01000005">
    <property type="protein sequence ID" value="OJG18014.1"/>
    <property type="molecule type" value="Genomic_DNA"/>
</dbReference>
<dbReference type="STRING" id="214095.RU97_GL002087"/>
<dbReference type="InterPro" id="IPR029016">
    <property type="entry name" value="GAF-like_dom_sf"/>
</dbReference>
<evidence type="ECO:0000313" key="1">
    <source>
        <dbReference type="EMBL" id="OJG18014.1"/>
    </source>
</evidence>
<sequence>MIRWQYVAGNQSSAYQGIRLQVGRGIAGMVWRTARYQLDEDIFQDREKLIEYPIARLESLDAALGIPVIVAEEVVAIFLIGMRTSYHFTTAEIQQGLVWAKELSALWEAEHA</sequence>